<accession>A0A5J4TIQ3</accession>
<evidence type="ECO:0008006" key="3">
    <source>
        <dbReference type="Google" id="ProtNLM"/>
    </source>
</evidence>
<evidence type="ECO:0000313" key="1">
    <source>
        <dbReference type="EMBL" id="KAA6358148.1"/>
    </source>
</evidence>
<comment type="caution">
    <text evidence="1">The sequence shown here is derived from an EMBL/GenBank/DDBJ whole genome shotgun (WGS) entry which is preliminary data.</text>
</comment>
<dbReference type="AlphaFoldDB" id="A0A5J4TIQ3"/>
<evidence type="ECO:0000313" key="2">
    <source>
        <dbReference type="Proteomes" id="UP000324800"/>
    </source>
</evidence>
<sequence length="49" mass="5658">RVEVVSYLKTLISDTDVWTKDTSQFALKQIAQNTVNRAEIEKDDFAIQE</sequence>
<name>A0A5J4TIQ3_9EUKA</name>
<proteinExistence type="predicted"/>
<feature type="non-terminal residue" evidence="1">
    <location>
        <position position="1"/>
    </location>
</feature>
<gene>
    <name evidence="1" type="ORF">EZS28_046324</name>
</gene>
<dbReference type="Proteomes" id="UP000324800">
    <property type="component" value="Unassembled WGS sequence"/>
</dbReference>
<organism evidence="1 2">
    <name type="scientific">Streblomastix strix</name>
    <dbReference type="NCBI Taxonomy" id="222440"/>
    <lineage>
        <taxon>Eukaryota</taxon>
        <taxon>Metamonada</taxon>
        <taxon>Preaxostyla</taxon>
        <taxon>Oxymonadida</taxon>
        <taxon>Streblomastigidae</taxon>
        <taxon>Streblomastix</taxon>
    </lineage>
</organism>
<dbReference type="EMBL" id="SNRW01030300">
    <property type="protein sequence ID" value="KAA6358148.1"/>
    <property type="molecule type" value="Genomic_DNA"/>
</dbReference>
<protein>
    <recommendedName>
        <fullName evidence="3">Condensin complex subunit 1 C-terminal domain-containing protein</fullName>
    </recommendedName>
</protein>
<reference evidence="1 2" key="1">
    <citation type="submission" date="2019-03" db="EMBL/GenBank/DDBJ databases">
        <title>Single cell metagenomics reveals metabolic interactions within the superorganism composed of flagellate Streblomastix strix and complex community of Bacteroidetes bacteria on its surface.</title>
        <authorList>
            <person name="Treitli S.C."/>
            <person name="Kolisko M."/>
            <person name="Husnik F."/>
            <person name="Keeling P."/>
            <person name="Hampl V."/>
        </authorList>
    </citation>
    <scope>NUCLEOTIDE SEQUENCE [LARGE SCALE GENOMIC DNA]</scope>
    <source>
        <strain evidence="1">ST1C</strain>
    </source>
</reference>